<name>A0A0C9TWR7_SPHS4</name>
<proteinExistence type="predicted"/>
<evidence type="ECO:0000313" key="2">
    <source>
        <dbReference type="Proteomes" id="UP000054279"/>
    </source>
</evidence>
<protein>
    <submittedName>
        <fullName evidence="1">Uncharacterized protein</fullName>
    </submittedName>
</protein>
<keyword evidence="2" id="KW-1185">Reference proteome</keyword>
<gene>
    <name evidence="1" type="ORF">M422DRAFT_782735</name>
</gene>
<reference evidence="1 2" key="1">
    <citation type="submission" date="2014-06" db="EMBL/GenBank/DDBJ databases">
        <title>Evolutionary Origins and Diversification of the Mycorrhizal Mutualists.</title>
        <authorList>
            <consortium name="DOE Joint Genome Institute"/>
            <consortium name="Mycorrhizal Genomics Consortium"/>
            <person name="Kohler A."/>
            <person name="Kuo A."/>
            <person name="Nagy L.G."/>
            <person name="Floudas D."/>
            <person name="Copeland A."/>
            <person name="Barry K.W."/>
            <person name="Cichocki N."/>
            <person name="Veneault-Fourrey C."/>
            <person name="LaButti K."/>
            <person name="Lindquist E.A."/>
            <person name="Lipzen A."/>
            <person name="Lundell T."/>
            <person name="Morin E."/>
            <person name="Murat C."/>
            <person name="Riley R."/>
            <person name="Ohm R."/>
            <person name="Sun H."/>
            <person name="Tunlid A."/>
            <person name="Henrissat B."/>
            <person name="Grigoriev I.V."/>
            <person name="Hibbett D.S."/>
            <person name="Martin F."/>
        </authorList>
    </citation>
    <scope>NUCLEOTIDE SEQUENCE [LARGE SCALE GENOMIC DNA]</scope>
    <source>
        <strain evidence="1 2">SS14</strain>
    </source>
</reference>
<dbReference type="OrthoDB" id="3145912at2759"/>
<dbReference type="HOGENOM" id="CLU_816764_0_0_1"/>
<evidence type="ECO:0000313" key="1">
    <source>
        <dbReference type="EMBL" id="KIJ34848.1"/>
    </source>
</evidence>
<dbReference type="Proteomes" id="UP000054279">
    <property type="component" value="Unassembled WGS sequence"/>
</dbReference>
<sequence>MRSIFTTIVLSDPRSLGRLTLPSGQSTCDKSLSSPRSITPYTPLPTELVRIILEIAASTKDSNGKAPYSLQLTSRLVRRWTHPILFHTLEIFGLLRMINFADIFCSEDSESSVLLSTSVKNLSLFDDTTGDFVHLSNAAAALDNNRFMVDILEVCQGVKRLAVNYIRGIPVAYGAKPFELTVRRGLRGINLYKAPFEAITHIHCRYEQLMPYVLPKLAITRLTHVCFTHHLDFPDETCTEVVSTLLEQPQMQFVIVEIAFQKWHALEDPGIRRTMAEKWGPEETRLIVRLSRYETVKPYDEERVFDIDERNVWDVEEDKEWREMAWDGDTILKVCKVNVR</sequence>
<accession>A0A0C9TWR7</accession>
<dbReference type="EMBL" id="KN837195">
    <property type="protein sequence ID" value="KIJ34848.1"/>
    <property type="molecule type" value="Genomic_DNA"/>
</dbReference>
<dbReference type="AlphaFoldDB" id="A0A0C9TWR7"/>
<organism evidence="1 2">
    <name type="scientific">Sphaerobolus stellatus (strain SS14)</name>
    <dbReference type="NCBI Taxonomy" id="990650"/>
    <lineage>
        <taxon>Eukaryota</taxon>
        <taxon>Fungi</taxon>
        <taxon>Dikarya</taxon>
        <taxon>Basidiomycota</taxon>
        <taxon>Agaricomycotina</taxon>
        <taxon>Agaricomycetes</taxon>
        <taxon>Phallomycetidae</taxon>
        <taxon>Geastrales</taxon>
        <taxon>Sphaerobolaceae</taxon>
        <taxon>Sphaerobolus</taxon>
    </lineage>
</organism>